<evidence type="ECO:0000259" key="1">
    <source>
        <dbReference type="Pfam" id="PF06855"/>
    </source>
</evidence>
<accession>A0A2N0QHN0</accession>
<organism evidence="2 3">
    <name type="scientific">Rhizophagus irregularis</name>
    <dbReference type="NCBI Taxonomy" id="588596"/>
    <lineage>
        <taxon>Eukaryota</taxon>
        <taxon>Fungi</taxon>
        <taxon>Fungi incertae sedis</taxon>
        <taxon>Mucoromycota</taxon>
        <taxon>Glomeromycotina</taxon>
        <taxon>Glomeromycetes</taxon>
        <taxon>Glomerales</taxon>
        <taxon>Glomeraceae</taxon>
        <taxon>Rhizophagus</taxon>
    </lineage>
</organism>
<feature type="domain" description="YozE SAM-like" evidence="1">
    <location>
        <begin position="4"/>
        <end position="68"/>
    </location>
</feature>
<dbReference type="InterPro" id="IPR036806">
    <property type="entry name" value="YozE_SAM-like_sf"/>
</dbReference>
<protein>
    <submittedName>
        <fullName evidence="2">DUF1250-domain-containing protein</fullName>
    </submittedName>
</protein>
<dbReference type="SUPFAM" id="SSF53167">
    <property type="entry name" value="Purine and uridine phosphorylases"/>
    <property type="match status" value="1"/>
</dbReference>
<dbReference type="InterPro" id="IPR010673">
    <property type="entry name" value="UPF0346"/>
</dbReference>
<dbReference type="PANTHER" id="PTHR43691">
    <property type="entry name" value="URIDINE PHOSPHORYLASE"/>
    <property type="match status" value="1"/>
</dbReference>
<dbReference type="Pfam" id="PF06855">
    <property type="entry name" value="YozE_SAM_like"/>
    <property type="match status" value="1"/>
</dbReference>
<dbReference type="HAMAP" id="MF_01538">
    <property type="entry name" value="UPF0346"/>
    <property type="match status" value="1"/>
</dbReference>
<dbReference type="SUPFAM" id="SSF140652">
    <property type="entry name" value="YozE-like"/>
    <property type="match status" value="1"/>
</dbReference>
<feature type="non-terminal residue" evidence="2">
    <location>
        <position position="133"/>
    </location>
</feature>
<reference evidence="2 3" key="2">
    <citation type="submission" date="2017-10" db="EMBL/GenBank/DDBJ databases">
        <title>Genome analyses suggest a sexual origin of heterokaryosis in a supposedly ancient asexual fungus.</title>
        <authorList>
            <person name="Corradi N."/>
            <person name="Sedzielewska K."/>
            <person name="Noel J."/>
            <person name="Charron P."/>
            <person name="Farinelli L."/>
            <person name="Marton T."/>
            <person name="Kruger M."/>
            <person name="Pelin A."/>
            <person name="Brachmann A."/>
            <person name="Corradi N."/>
        </authorList>
    </citation>
    <scope>NUCLEOTIDE SEQUENCE [LARGE SCALE GENOMIC DNA]</scope>
    <source>
        <strain evidence="2 3">A1</strain>
    </source>
</reference>
<dbReference type="GO" id="GO:0006152">
    <property type="term" value="P:purine nucleoside catabolic process"/>
    <property type="evidence" value="ECO:0007669"/>
    <property type="project" value="TreeGrafter"/>
</dbReference>
<dbReference type="AlphaFoldDB" id="A0A2N0QHN0"/>
<dbReference type="InterPro" id="IPR035994">
    <property type="entry name" value="Nucleoside_phosphorylase_sf"/>
</dbReference>
<dbReference type="NCBIfam" id="NF010193">
    <property type="entry name" value="PRK13672.1"/>
    <property type="match status" value="1"/>
</dbReference>
<dbReference type="PANTHER" id="PTHR43691:SF11">
    <property type="entry name" value="FI09636P-RELATED"/>
    <property type="match status" value="1"/>
</dbReference>
<comment type="caution">
    <text evidence="2">The sequence shown here is derived from an EMBL/GenBank/DDBJ whole genome shotgun (WGS) entry which is preliminary data.</text>
</comment>
<dbReference type="VEuPathDB" id="FungiDB:RhiirA1_485963"/>
<dbReference type="InterPro" id="IPR023089">
    <property type="entry name" value="YozE_SAM-like"/>
</dbReference>
<sequence length="133" mass="15468">MQKSFYQFVLTYRGGDWSDQKSRFAESAFMDHGFPKTSTSFEELSSYIETQADEYLSTSAFDELWELYRLKKRDLMSIHINAKQGDIAEIILLPGDPLRAKYIAENFLENVTCYNEVRNMFGFPGTYKGKRVS</sequence>
<dbReference type="EMBL" id="LLXH01009632">
    <property type="protein sequence ID" value="PKC50566.1"/>
    <property type="molecule type" value="Genomic_DNA"/>
</dbReference>
<dbReference type="Proteomes" id="UP000232688">
    <property type="component" value="Unassembled WGS sequence"/>
</dbReference>
<dbReference type="Gene3D" id="1.10.150.260">
    <property type="entry name" value="YozE SAM-like"/>
    <property type="match status" value="1"/>
</dbReference>
<gene>
    <name evidence="2" type="ORF">RhiirA1_485963</name>
</gene>
<evidence type="ECO:0000313" key="2">
    <source>
        <dbReference type="EMBL" id="PKC50566.1"/>
    </source>
</evidence>
<reference evidence="2 3" key="1">
    <citation type="submission" date="2017-10" db="EMBL/GenBank/DDBJ databases">
        <title>Extensive intraspecific genome diversity in a model arbuscular mycorrhizal fungus.</title>
        <authorList>
            <person name="Chen E.C.H."/>
            <person name="Morin E."/>
            <person name="Baudet D."/>
            <person name="Noel J."/>
            <person name="Ndikumana S."/>
            <person name="Charron P."/>
            <person name="St-Onge C."/>
            <person name="Giorgi J."/>
            <person name="Grigoriev I.V."/>
            <person name="Roux C."/>
            <person name="Martin F.M."/>
            <person name="Corradi N."/>
        </authorList>
    </citation>
    <scope>NUCLEOTIDE SEQUENCE [LARGE SCALE GENOMIC DNA]</scope>
    <source>
        <strain evidence="2 3">A1</strain>
    </source>
</reference>
<evidence type="ECO:0000313" key="3">
    <source>
        <dbReference type="Proteomes" id="UP000232688"/>
    </source>
</evidence>
<proteinExistence type="inferred from homology"/>
<dbReference type="GO" id="GO:0004731">
    <property type="term" value="F:purine-nucleoside phosphorylase activity"/>
    <property type="evidence" value="ECO:0007669"/>
    <property type="project" value="TreeGrafter"/>
</dbReference>
<dbReference type="GO" id="GO:0005829">
    <property type="term" value="C:cytosol"/>
    <property type="evidence" value="ECO:0007669"/>
    <property type="project" value="TreeGrafter"/>
</dbReference>
<name>A0A2N0QHN0_9GLOM</name>
<dbReference type="Gene3D" id="3.40.50.1580">
    <property type="entry name" value="Nucleoside phosphorylase domain"/>
    <property type="match status" value="1"/>
</dbReference>